<feature type="binding site" evidence="5 9">
    <location>
        <position position="362"/>
    </location>
    <ligand>
        <name>Zn(2+)</name>
        <dbReference type="ChEBI" id="CHEBI:29105"/>
    </ligand>
</feature>
<keyword evidence="5" id="KW-0520">NAD</keyword>
<feature type="binding site" evidence="5 9">
    <location>
        <position position="260"/>
    </location>
    <ligand>
        <name>Zn(2+)</name>
        <dbReference type="ChEBI" id="CHEBI:29105"/>
    </ligand>
</feature>
<evidence type="ECO:0000313" key="12">
    <source>
        <dbReference type="Proteomes" id="UP000317315"/>
    </source>
</evidence>
<evidence type="ECO:0000256" key="8">
    <source>
        <dbReference type="PIRSR" id="PIRSR000099-3"/>
    </source>
</evidence>
<comment type="function">
    <text evidence="5">Catalyzes the sequential NAD-dependent oxidations of L-histidinol to L-histidinaldehyde and then to L-histidine.</text>
</comment>
<dbReference type="Proteomes" id="UP000317315">
    <property type="component" value="Unassembled WGS sequence"/>
</dbReference>
<dbReference type="InterPro" id="IPR016161">
    <property type="entry name" value="Ald_DH/histidinol_DH"/>
</dbReference>
<keyword evidence="2 5" id="KW-0479">Metal-binding</keyword>
<feature type="binding site" evidence="5 9">
    <location>
        <position position="263"/>
    </location>
    <ligand>
        <name>Zn(2+)</name>
        <dbReference type="ChEBI" id="CHEBI:29105"/>
    </ligand>
</feature>
<dbReference type="RefSeq" id="WP_142935961.1">
    <property type="nucleotide sequence ID" value="NZ_FXTM01000020.1"/>
</dbReference>
<keyword evidence="5" id="KW-0368">Histidine biosynthesis</keyword>
<accession>A0A521DEH5</accession>
<dbReference type="AlphaFoldDB" id="A0A521DEH5"/>
<comment type="catalytic activity">
    <reaction evidence="5">
        <text>L-histidinol + 2 NAD(+) + H2O = L-histidine + 2 NADH + 3 H(+)</text>
        <dbReference type="Rhea" id="RHEA:20641"/>
        <dbReference type="ChEBI" id="CHEBI:15377"/>
        <dbReference type="ChEBI" id="CHEBI:15378"/>
        <dbReference type="ChEBI" id="CHEBI:57540"/>
        <dbReference type="ChEBI" id="CHEBI:57595"/>
        <dbReference type="ChEBI" id="CHEBI:57699"/>
        <dbReference type="ChEBI" id="CHEBI:57945"/>
        <dbReference type="EC" id="1.1.1.23"/>
    </reaction>
</comment>
<dbReference type="GO" id="GO:0051287">
    <property type="term" value="F:NAD binding"/>
    <property type="evidence" value="ECO:0007669"/>
    <property type="project" value="InterPro"/>
</dbReference>
<feature type="binding site" evidence="5 8">
    <location>
        <position position="421"/>
    </location>
    <ligand>
        <name>substrate</name>
    </ligand>
</feature>
<evidence type="ECO:0000256" key="4">
    <source>
        <dbReference type="ARBA" id="ARBA00023002"/>
    </source>
</evidence>
<dbReference type="GO" id="GO:0005829">
    <property type="term" value="C:cytosol"/>
    <property type="evidence" value="ECO:0007669"/>
    <property type="project" value="TreeGrafter"/>
</dbReference>
<feature type="binding site" evidence="5 8">
    <location>
        <position position="260"/>
    </location>
    <ligand>
        <name>substrate</name>
    </ligand>
</feature>
<evidence type="ECO:0000256" key="7">
    <source>
        <dbReference type="PIRSR" id="PIRSR000099-1"/>
    </source>
</evidence>
<dbReference type="GO" id="GO:0004399">
    <property type="term" value="F:histidinol dehydrogenase activity"/>
    <property type="evidence" value="ECO:0007669"/>
    <property type="project" value="UniProtKB-UniRule"/>
</dbReference>
<dbReference type="FunFam" id="3.40.50.1980:FF:000001">
    <property type="entry name" value="Histidinol dehydrogenase"/>
    <property type="match status" value="1"/>
</dbReference>
<gene>
    <name evidence="5" type="primary">hisD</name>
    <name evidence="11" type="ORF">SAMN06269117_12015</name>
</gene>
<dbReference type="InterPro" id="IPR012131">
    <property type="entry name" value="Hstdl_DH"/>
</dbReference>
<organism evidence="11 12">
    <name type="scientific">Balnearium lithotrophicum</name>
    <dbReference type="NCBI Taxonomy" id="223788"/>
    <lineage>
        <taxon>Bacteria</taxon>
        <taxon>Pseudomonadati</taxon>
        <taxon>Aquificota</taxon>
        <taxon>Aquificia</taxon>
        <taxon>Desulfurobacteriales</taxon>
        <taxon>Desulfurobacteriaceae</taxon>
        <taxon>Balnearium</taxon>
    </lineage>
</organism>
<comment type="caution">
    <text evidence="5">Lacks conserved residue(s) required for the propagation of feature annotation.</text>
</comment>
<feature type="binding site" evidence="5 8">
    <location>
        <position position="329"/>
    </location>
    <ligand>
        <name>substrate</name>
    </ligand>
</feature>
<evidence type="ECO:0000313" key="11">
    <source>
        <dbReference type="EMBL" id="SMO70036.1"/>
    </source>
</evidence>
<evidence type="ECO:0000256" key="9">
    <source>
        <dbReference type="PIRSR" id="PIRSR000099-4"/>
    </source>
</evidence>
<evidence type="ECO:0000256" key="1">
    <source>
        <dbReference type="ARBA" id="ARBA00010178"/>
    </source>
</evidence>
<dbReference type="PROSITE" id="PS00611">
    <property type="entry name" value="HISOL_DEHYDROGENASE"/>
    <property type="match status" value="1"/>
</dbReference>
<keyword evidence="4 5" id="KW-0560">Oxidoreductase</keyword>
<dbReference type="PRINTS" id="PR00083">
    <property type="entry name" value="HOLDHDRGNASE"/>
</dbReference>
<dbReference type="Gene3D" id="1.20.5.1300">
    <property type="match status" value="1"/>
</dbReference>
<dbReference type="CDD" id="cd06572">
    <property type="entry name" value="Histidinol_dh"/>
    <property type="match status" value="1"/>
</dbReference>
<sequence>MKLVNLRKENWKEDPELLRIKTRGQGLESKYAQSVLEIIENVRKFGDSAVFSYAKKFDRVDLNSENVKVSEEEIEEAFEKVPKNVVDAIEFAVERVKKFHEHQKENSYFVTEPGILLGQKVTPLESAGIYVPGGKASYPSSVIMNAVPAKVAGVEKVVMITPAIGSLDVNPYSLVAAKLSGVDEIYRVGGAHGVAAIAFGTKSIPKVDKIVGPGNIYVALAKKFLFGTVDIDMVAGPSEILVIADETANPDWVATDLLSQAEHDELAGSFLVTHSEEVAEEVIRAVSEKLKKLKRREIAEKSIENFGTVFLTRDIYHSCDVANEVAPEHLEVATKEPFSLLDRIKHAGAIFLGHYTCESLGDYVLGPNHVLPTGGSARFFSPLGVYDFVKRSSVLYVSPEGFKRVNKAARNLAECEGLEAHRLAVEVREALKLVITESEKERV</sequence>
<comment type="cofactor">
    <cofactor evidence="5 9">
        <name>Zn(2+)</name>
        <dbReference type="ChEBI" id="CHEBI:29105"/>
    </cofactor>
    <text evidence="5 9">Binds 1 zinc ion per subunit.</text>
</comment>
<reference evidence="11 12" key="1">
    <citation type="submission" date="2017-05" db="EMBL/GenBank/DDBJ databases">
        <authorList>
            <person name="Varghese N."/>
            <person name="Submissions S."/>
        </authorList>
    </citation>
    <scope>NUCLEOTIDE SEQUENCE [LARGE SCALE GENOMIC DNA]</scope>
    <source>
        <strain evidence="11 12">DSM 16304</strain>
    </source>
</reference>
<dbReference type="NCBIfam" id="TIGR00069">
    <property type="entry name" value="hisD"/>
    <property type="match status" value="1"/>
</dbReference>
<evidence type="ECO:0000256" key="6">
    <source>
        <dbReference type="PIRNR" id="PIRNR000099"/>
    </source>
</evidence>
<dbReference type="PIRSF" id="PIRSF000099">
    <property type="entry name" value="Histidinol_dh"/>
    <property type="match status" value="1"/>
</dbReference>
<dbReference type="EC" id="1.1.1.23" evidence="5"/>
<dbReference type="OrthoDB" id="9805269at2"/>
<feature type="binding site" evidence="5 8">
    <location>
        <position position="362"/>
    </location>
    <ligand>
        <name>substrate</name>
    </ligand>
</feature>
<comment type="pathway">
    <text evidence="5">Amino-acid biosynthesis; L-histidine biosynthesis; L-histidine from 5-phospho-alpha-D-ribose 1-diphosphate: step 9/9.</text>
</comment>
<feature type="binding site" evidence="5 9">
    <location>
        <position position="421"/>
    </location>
    <ligand>
        <name>Zn(2+)</name>
        <dbReference type="ChEBI" id="CHEBI:29105"/>
    </ligand>
</feature>
<dbReference type="Pfam" id="PF00815">
    <property type="entry name" value="Histidinol_dh"/>
    <property type="match status" value="1"/>
</dbReference>
<dbReference type="EMBL" id="FXTM01000020">
    <property type="protein sequence ID" value="SMO70036.1"/>
    <property type="molecule type" value="Genomic_DNA"/>
</dbReference>
<evidence type="ECO:0000256" key="3">
    <source>
        <dbReference type="ARBA" id="ARBA00022833"/>
    </source>
</evidence>
<evidence type="ECO:0000256" key="10">
    <source>
        <dbReference type="RuleBase" id="RU004175"/>
    </source>
</evidence>
<proteinExistence type="inferred from homology"/>
<evidence type="ECO:0000256" key="2">
    <source>
        <dbReference type="ARBA" id="ARBA00022723"/>
    </source>
</evidence>
<feature type="active site" description="Proton acceptor" evidence="5 7">
    <location>
        <position position="328"/>
    </location>
</feature>
<dbReference type="PANTHER" id="PTHR21256:SF2">
    <property type="entry name" value="HISTIDINE BIOSYNTHESIS TRIFUNCTIONAL PROTEIN"/>
    <property type="match status" value="1"/>
</dbReference>
<dbReference type="UniPathway" id="UPA00031">
    <property type="reaction ID" value="UER00014"/>
</dbReference>
<dbReference type="InterPro" id="IPR022695">
    <property type="entry name" value="Histidinol_DH_monofunct"/>
</dbReference>
<dbReference type="HAMAP" id="MF_01024">
    <property type="entry name" value="HisD"/>
    <property type="match status" value="1"/>
</dbReference>
<protein>
    <recommendedName>
        <fullName evidence="5">Histidinol dehydrogenase</fullName>
        <shortName evidence="5">HDH</shortName>
        <ecNumber evidence="5">1.1.1.23</ecNumber>
    </recommendedName>
</protein>
<keyword evidence="12" id="KW-1185">Reference proteome</keyword>
<dbReference type="Gene3D" id="3.40.50.1980">
    <property type="entry name" value="Nitrogenase molybdenum iron protein domain"/>
    <property type="match status" value="2"/>
</dbReference>
<feature type="binding site" evidence="5 8">
    <location>
        <position position="263"/>
    </location>
    <ligand>
        <name>substrate</name>
    </ligand>
</feature>
<feature type="binding site" evidence="5 8">
    <location>
        <position position="238"/>
    </location>
    <ligand>
        <name>substrate</name>
    </ligand>
</feature>
<keyword evidence="3 5" id="KW-0862">Zinc</keyword>
<dbReference type="SUPFAM" id="SSF53720">
    <property type="entry name" value="ALDH-like"/>
    <property type="match status" value="1"/>
</dbReference>
<comment type="similarity">
    <text evidence="1 5 6 10">Belongs to the histidinol dehydrogenase family.</text>
</comment>
<dbReference type="PANTHER" id="PTHR21256">
    <property type="entry name" value="HISTIDINOL DEHYDROGENASE HDH"/>
    <property type="match status" value="1"/>
</dbReference>
<dbReference type="GO" id="GO:0008270">
    <property type="term" value="F:zinc ion binding"/>
    <property type="evidence" value="ECO:0007669"/>
    <property type="project" value="UniProtKB-UniRule"/>
</dbReference>
<evidence type="ECO:0000256" key="5">
    <source>
        <dbReference type="HAMAP-Rule" id="MF_01024"/>
    </source>
</evidence>
<dbReference type="InterPro" id="IPR001692">
    <property type="entry name" value="Histidinol_DH_CS"/>
</dbReference>
<name>A0A521DEH5_9BACT</name>
<dbReference type="FunFam" id="3.40.50.1980:FF:000026">
    <property type="entry name" value="Histidinol dehydrogenase"/>
    <property type="match status" value="1"/>
</dbReference>
<dbReference type="GO" id="GO:0000105">
    <property type="term" value="P:L-histidine biosynthetic process"/>
    <property type="evidence" value="ECO:0007669"/>
    <property type="project" value="UniProtKB-UniRule"/>
</dbReference>
<feature type="active site" description="Proton acceptor" evidence="5 7">
    <location>
        <position position="329"/>
    </location>
</feature>
<keyword evidence="5" id="KW-0028">Amino-acid biosynthesis</keyword>
<feature type="binding site" evidence="5 8">
    <location>
        <position position="416"/>
    </location>
    <ligand>
        <name>substrate</name>
    </ligand>
</feature>